<evidence type="ECO:0000313" key="1">
    <source>
        <dbReference type="EMBL" id="KIY70716.1"/>
    </source>
</evidence>
<proteinExistence type="predicted"/>
<dbReference type="Proteomes" id="UP000054007">
    <property type="component" value="Unassembled WGS sequence"/>
</dbReference>
<keyword evidence="2" id="KW-1185">Reference proteome</keyword>
<dbReference type="Gene3D" id="3.80.10.10">
    <property type="entry name" value="Ribonuclease Inhibitor"/>
    <property type="match status" value="1"/>
</dbReference>
<accession>A0A0D7BMA3</accession>
<protein>
    <submittedName>
        <fullName evidence="1">Uncharacterized protein</fullName>
    </submittedName>
</protein>
<name>A0A0D7BMA3_9AGAR</name>
<dbReference type="InterPro" id="IPR032675">
    <property type="entry name" value="LRR_dom_sf"/>
</dbReference>
<gene>
    <name evidence="1" type="ORF">CYLTODRAFT_172094</name>
</gene>
<dbReference type="SUPFAM" id="SSF52047">
    <property type="entry name" value="RNI-like"/>
    <property type="match status" value="1"/>
</dbReference>
<sequence length="394" mass="44628">MLSQRGPSAARQRYVRYYATRTSHRSFLDASGAKEDETRRMHEALPLSILPGVAEATNLVHILPDDVLYTIFMLCCDSPKDILDDCSSLFSLDTSRAPWTLSYVCQRWRSVVLNIPQVWAAIYLRFYRTTGARLLKLQISRARHCPLILRLSLNPHHPSIQHCQAHPYLRVLTRPILEKVVILRTNYTLPAFRDCLPKLQSLHITSGTDNEGLGALPCIRTLVTENDCCIPGGIDLEKLENYRIRCASLKVVLPILSRMTSLVSLDITFYSPNFAFPFPETDGGAISLPALQTLALFDVVGNGATKTLLLALHMPRLERLELMFGRFCQMLLPSAWDGLGEMTMLREFYLSTVQAMDQGMCEEDQQAVKEFLKLMPHVRETATIDEGRRCEKMP</sequence>
<organism evidence="1 2">
    <name type="scientific">Cylindrobasidium torrendii FP15055 ss-10</name>
    <dbReference type="NCBI Taxonomy" id="1314674"/>
    <lineage>
        <taxon>Eukaryota</taxon>
        <taxon>Fungi</taxon>
        <taxon>Dikarya</taxon>
        <taxon>Basidiomycota</taxon>
        <taxon>Agaricomycotina</taxon>
        <taxon>Agaricomycetes</taxon>
        <taxon>Agaricomycetidae</taxon>
        <taxon>Agaricales</taxon>
        <taxon>Marasmiineae</taxon>
        <taxon>Physalacriaceae</taxon>
        <taxon>Cylindrobasidium</taxon>
    </lineage>
</organism>
<reference evidence="1 2" key="1">
    <citation type="journal article" date="2015" name="Fungal Genet. Biol.">
        <title>Evolution of novel wood decay mechanisms in Agaricales revealed by the genome sequences of Fistulina hepatica and Cylindrobasidium torrendii.</title>
        <authorList>
            <person name="Floudas D."/>
            <person name="Held B.W."/>
            <person name="Riley R."/>
            <person name="Nagy L.G."/>
            <person name="Koehler G."/>
            <person name="Ransdell A.S."/>
            <person name="Younus H."/>
            <person name="Chow J."/>
            <person name="Chiniquy J."/>
            <person name="Lipzen A."/>
            <person name="Tritt A."/>
            <person name="Sun H."/>
            <person name="Haridas S."/>
            <person name="LaButti K."/>
            <person name="Ohm R.A."/>
            <person name="Kues U."/>
            <person name="Blanchette R.A."/>
            <person name="Grigoriev I.V."/>
            <person name="Minto R.E."/>
            <person name="Hibbett D.S."/>
        </authorList>
    </citation>
    <scope>NUCLEOTIDE SEQUENCE [LARGE SCALE GENOMIC DNA]</scope>
    <source>
        <strain evidence="1 2">FP15055 ss-10</strain>
    </source>
</reference>
<evidence type="ECO:0000313" key="2">
    <source>
        <dbReference type="Proteomes" id="UP000054007"/>
    </source>
</evidence>
<dbReference type="OrthoDB" id="3365698at2759"/>
<dbReference type="AlphaFoldDB" id="A0A0D7BMA3"/>
<dbReference type="EMBL" id="KN880464">
    <property type="protein sequence ID" value="KIY70716.1"/>
    <property type="molecule type" value="Genomic_DNA"/>
</dbReference>